<feature type="transmembrane region" description="Helical" evidence="7">
    <location>
        <begin position="171"/>
        <end position="192"/>
    </location>
</feature>
<dbReference type="SUPFAM" id="SSF103481">
    <property type="entry name" value="Multidrug resistance efflux transporter EmrE"/>
    <property type="match status" value="2"/>
</dbReference>
<comment type="similarity">
    <text evidence="2">Belongs to the EamA transporter family.</text>
</comment>
<accession>A0ABT4UR75</accession>
<feature type="transmembrane region" description="Helical" evidence="7">
    <location>
        <begin position="20"/>
        <end position="42"/>
    </location>
</feature>
<feature type="transmembrane region" description="Helical" evidence="7">
    <location>
        <begin position="112"/>
        <end position="130"/>
    </location>
</feature>
<keyword evidence="3" id="KW-1003">Cell membrane</keyword>
<feature type="domain" description="EamA" evidence="8">
    <location>
        <begin position="2"/>
        <end position="126"/>
    </location>
</feature>
<dbReference type="PANTHER" id="PTHR42920:SF5">
    <property type="entry name" value="EAMA DOMAIN-CONTAINING PROTEIN"/>
    <property type="match status" value="1"/>
</dbReference>
<dbReference type="Pfam" id="PF00892">
    <property type="entry name" value="EamA"/>
    <property type="match status" value="2"/>
</dbReference>
<evidence type="ECO:0000256" key="5">
    <source>
        <dbReference type="ARBA" id="ARBA00022989"/>
    </source>
</evidence>
<feature type="transmembrane region" description="Helical" evidence="7">
    <location>
        <begin position="260"/>
        <end position="277"/>
    </location>
</feature>
<dbReference type="InterPro" id="IPR051258">
    <property type="entry name" value="Diverse_Substrate_Transporter"/>
</dbReference>
<dbReference type="RefSeq" id="WP_270946783.1">
    <property type="nucleotide sequence ID" value="NZ_JAQGLA010000002.1"/>
</dbReference>
<evidence type="ECO:0000256" key="1">
    <source>
        <dbReference type="ARBA" id="ARBA00004651"/>
    </source>
</evidence>
<dbReference type="InterPro" id="IPR000620">
    <property type="entry name" value="EamA_dom"/>
</dbReference>
<evidence type="ECO:0000256" key="6">
    <source>
        <dbReference type="ARBA" id="ARBA00023136"/>
    </source>
</evidence>
<comment type="subcellular location">
    <subcellularLocation>
        <location evidence="1">Cell membrane</location>
        <topology evidence="1">Multi-pass membrane protein</topology>
    </subcellularLocation>
</comment>
<keyword evidence="6 7" id="KW-0472">Membrane</keyword>
<keyword evidence="10" id="KW-1185">Reference proteome</keyword>
<feature type="transmembrane region" description="Helical" evidence="7">
    <location>
        <begin position="236"/>
        <end position="254"/>
    </location>
</feature>
<feature type="domain" description="EamA" evidence="8">
    <location>
        <begin position="141"/>
        <end position="276"/>
    </location>
</feature>
<name>A0ABT4UR75_9PSEU</name>
<proteinExistence type="inferred from homology"/>
<sequence>MIAGAGCLSFSAIVVKLADVNAGTAAFLRCALALIALVPLAVRECRRHGRFEPWLVWCALTAGALLGLDYVMWTASVLDVGAGISTVLINVQVVIFPALARIFGGTPIRRRFLLTCPVMLAGIVLVGGALSHDPNAQHQVRGTLLGLAAGAAYAGYLYLNRLSGQRSPRHVVTPVCVATASAAAVAGLIGAATTGISLDLPVASWSWLVVLALVGQVAAFLLMAAAIPRLAPNTSASLLLLQPVLAVALGMIVVSETPAASQLVGCAVVVAAVWFAGRAPVMTAGGRGTTTTPPAPARRPA</sequence>
<evidence type="ECO:0000313" key="9">
    <source>
        <dbReference type="EMBL" id="MDA3624220.1"/>
    </source>
</evidence>
<dbReference type="EMBL" id="JAQGLA010000002">
    <property type="protein sequence ID" value="MDA3624220.1"/>
    <property type="molecule type" value="Genomic_DNA"/>
</dbReference>
<feature type="transmembrane region" description="Helical" evidence="7">
    <location>
        <begin position="142"/>
        <end position="159"/>
    </location>
</feature>
<feature type="transmembrane region" description="Helical" evidence="7">
    <location>
        <begin position="204"/>
        <end position="224"/>
    </location>
</feature>
<evidence type="ECO:0000256" key="2">
    <source>
        <dbReference type="ARBA" id="ARBA00007362"/>
    </source>
</evidence>
<evidence type="ECO:0000256" key="4">
    <source>
        <dbReference type="ARBA" id="ARBA00022692"/>
    </source>
</evidence>
<comment type="caution">
    <text evidence="9">The sequence shown here is derived from an EMBL/GenBank/DDBJ whole genome shotgun (WGS) entry which is preliminary data.</text>
</comment>
<feature type="transmembrane region" description="Helical" evidence="7">
    <location>
        <begin position="80"/>
        <end position="100"/>
    </location>
</feature>
<protein>
    <submittedName>
        <fullName evidence="9">DMT family transporter</fullName>
    </submittedName>
</protein>
<evidence type="ECO:0000259" key="8">
    <source>
        <dbReference type="Pfam" id="PF00892"/>
    </source>
</evidence>
<keyword evidence="4 7" id="KW-0812">Transmembrane</keyword>
<organism evidence="9 10">
    <name type="scientific">Saccharopolyspora oryzae</name>
    <dbReference type="NCBI Taxonomy" id="2997343"/>
    <lineage>
        <taxon>Bacteria</taxon>
        <taxon>Bacillati</taxon>
        <taxon>Actinomycetota</taxon>
        <taxon>Actinomycetes</taxon>
        <taxon>Pseudonocardiales</taxon>
        <taxon>Pseudonocardiaceae</taxon>
        <taxon>Saccharopolyspora</taxon>
    </lineage>
</organism>
<evidence type="ECO:0000256" key="7">
    <source>
        <dbReference type="SAM" id="Phobius"/>
    </source>
</evidence>
<feature type="transmembrane region" description="Helical" evidence="7">
    <location>
        <begin position="54"/>
        <end position="74"/>
    </location>
</feature>
<dbReference type="InterPro" id="IPR037185">
    <property type="entry name" value="EmrE-like"/>
</dbReference>
<gene>
    <name evidence="9" type="ORF">OU415_02160</name>
</gene>
<evidence type="ECO:0000256" key="3">
    <source>
        <dbReference type="ARBA" id="ARBA00022475"/>
    </source>
</evidence>
<dbReference type="PANTHER" id="PTHR42920">
    <property type="entry name" value="OS03G0707200 PROTEIN-RELATED"/>
    <property type="match status" value="1"/>
</dbReference>
<keyword evidence="5 7" id="KW-1133">Transmembrane helix</keyword>
<evidence type="ECO:0000313" key="10">
    <source>
        <dbReference type="Proteomes" id="UP001210380"/>
    </source>
</evidence>
<dbReference type="Proteomes" id="UP001210380">
    <property type="component" value="Unassembled WGS sequence"/>
</dbReference>
<reference evidence="9 10" key="1">
    <citation type="submission" date="2022-11" db="EMBL/GenBank/DDBJ databases">
        <title>Draft genome sequence of Saccharopolyspora sp. WRP15-2 isolated from rhizosphere soils of wild rice in Thailand.</title>
        <authorList>
            <person name="Duangmal K."/>
            <person name="Kammanee S."/>
            <person name="Muangham S."/>
        </authorList>
    </citation>
    <scope>NUCLEOTIDE SEQUENCE [LARGE SCALE GENOMIC DNA]</scope>
    <source>
        <strain evidence="9 10">WRP15-2</strain>
    </source>
</reference>